<evidence type="ECO:0000313" key="10">
    <source>
        <dbReference type="EMBL" id="CDO74812.1"/>
    </source>
</evidence>
<evidence type="ECO:0000256" key="3">
    <source>
        <dbReference type="ARBA" id="ARBA00022857"/>
    </source>
</evidence>
<evidence type="ECO:0000256" key="5">
    <source>
        <dbReference type="ARBA" id="ARBA00023154"/>
    </source>
</evidence>
<dbReference type="InterPro" id="IPR029063">
    <property type="entry name" value="SAM-dependent_MTases_sf"/>
</dbReference>
<dbReference type="OrthoDB" id="10059875at2759"/>
<dbReference type="NCBIfam" id="TIGR00417">
    <property type="entry name" value="speE"/>
    <property type="match status" value="1"/>
</dbReference>
<feature type="region of interest" description="Disordered" evidence="8">
    <location>
        <begin position="1"/>
        <end position="33"/>
    </location>
</feature>
<proteinExistence type="inferred from homology"/>
<dbReference type="EMBL" id="CCBP010000215">
    <property type="protein sequence ID" value="CDO74812.1"/>
    <property type="molecule type" value="Genomic_DNA"/>
</dbReference>
<dbReference type="InterPro" id="IPR051168">
    <property type="entry name" value="AASS"/>
</dbReference>
<dbReference type="SUPFAM" id="SSF53335">
    <property type="entry name" value="S-adenosyl-L-methionine-dependent methyltransferases"/>
    <property type="match status" value="1"/>
</dbReference>
<organism evidence="10 11">
    <name type="scientific">Pycnoporus cinnabarinus</name>
    <name type="common">Cinnabar-red polypore</name>
    <name type="synonym">Trametes cinnabarina</name>
    <dbReference type="NCBI Taxonomy" id="5643"/>
    <lineage>
        <taxon>Eukaryota</taxon>
        <taxon>Fungi</taxon>
        <taxon>Dikarya</taxon>
        <taxon>Basidiomycota</taxon>
        <taxon>Agaricomycotina</taxon>
        <taxon>Agaricomycetes</taxon>
        <taxon>Polyporales</taxon>
        <taxon>Polyporaceae</taxon>
        <taxon>Trametes</taxon>
    </lineage>
</organism>
<protein>
    <recommendedName>
        <fullName evidence="9">PABS domain-containing protein</fullName>
    </recommendedName>
</protein>
<dbReference type="STRING" id="5643.A0A060SK21"/>
<dbReference type="FunFam" id="3.30.360.10:FF:000008">
    <property type="entry name" value="Alpha-aminoadipic semialdehyde synthase, mitochondrial"/>
    <property type="match status" value="1"/>
</dbReference>
<dbReference type="InterPro" id="IPR005097">
    <property type="entry name" value="Sacchrp_dh_NADP-bd"/>
</dbReference>
<feature type="compositionally biased region" description="Low complexity" evidence="8">
    <location>
        <begin position="15"/>
        <end position="31"/>
    </location>
</feature>
<dbReference type="GO" id="GO:0004753">
    <property type="term" value="F:saccharopine dehydrogenase activity"/>
    <property type="evidence" value="ECO:0007669"/>
    <property type="project" value="TreeGrafter"/>
</dbReference>
<dbReference type="Gene3D" id="2.30.140.10">
    <property type="entry name" value="Spermidine synthase, tetramerisation domain"/>
    <property type="match status" value="1"/>
</dbReference>
<dbReference type="Pfam" id="PF01564">
    <property type="entry name" value="Spermine_synth"/>
    <property type="match status" value="1"/>
</dbReference>
<dbReference type="FunFam" id="3.40.50.150:FF:000013">
    <property type="entry name" value="Spermidine synthase"/>
    <property type="match status" value="1"/>
</dbReference>
<dbReference type="InterPro" id="IPR030373">
    <property type="entry name" value="PABS_CS"/>
</dbReference>
<keyword evidence="3" id="KW-0521">NADP</keyword>
<keyword evidence="11" id="KW-1185">Reference proteome</keyword>
<dbReference type="HOGENOM" id="CLU_016207_2_0_1"/>
<dbReference type="AlphaFoldDB" id="A0A060SK21"/>
<dbReference type="InterPro" id="IPR035246">
    <property type="entry name" value="Spermidine_synt_N"/>
</dbReference>
<comment type="similarity">
    <text evidence="1 7">Belongs to the spermidine/spermine synthase family.</text>
</comment>
<dbReference type="InterPro" id="IPR001045">
    <property type="entry name" value="Spermi_synthase"/>
</dbReference>
<dbReference type="PROSITE" id="PS01330">
    <property type="entry name" value="PABS_1"/>
    <property type="match status" value="1"/>
</dbReference>
<keyword evidence="2 6" id="KW-0808">Transferase</keyword>
<dbReference type="CDD" id="cd02440">
    <property type="entry name" value="AdoMet_MTases"/>
    <property type="match status" value="1"/>
</dbReference>
<dbReference type="Pfam" id="PF03435">
    <property type="entry name" value="Sacchrp_dh_NADP"/>
    <property type="match status" value="1"/>
</dbReference>
<dbReference type="Gene3D" id="3.30.360.10">
    <property type="entry name" value="Dihydrodipicolinate Reductase, domain 2"/>
    <property type="match status" value="1"/>
</dbReference>
<sequence length="870" mass="95398">MPRTAKTQGISPPIRNRSASNAAHSDASSDAEFSRSHPEYGLLDLDEPIKCSFHDGENVWVRLKDSAEWVSGVVAGKGARTAATRDGEGVAYPVRYNKMKRDYFAPQNGELKPDTPEVRELLAADDGWFREVSPEWRGQAMALKVNRILHVERSKYQDVLVFESDTYGNVLVLDGVVQCTEGDEFSYQEMIAHLPLTSHPNPKKVLVVGGGDGGVIREVLKHHTVEEVVLCDIDEAVLRVAKQYLPHMSLLLSDPRVTVHIGDGYEFLGNHASIYDVIITDCSDPVGPAESLFQKAYFERMRRALKAGGNLVIQAESVWLQAEAIRELRDLMASVFPTVQYGYTTVPTYPSGQIGLMLASTTSGRSLHKPLRPVPDTRYYNADLHEAAFVLPEFCRALLDEGQDICPKLGPDAASVPPSARKRVLLLGSGAVARPCAEHILRNPANALTVACRTLSSAQALVRGLHNASALSLDAGSEEPEKRAALEEAIAQHDLVISLVPYAYHVNVIKAAIKGKTNVVTTSYISPAMRALEDDVKRAGIVVMNEMGLDPGVDHLYAIKTIEEVHAKGGKVKEFTSFCGGLPAPECSGNPLGYKFSWSPRGNLLVLLNSATYLSGGKQVDVAGKDLMSAARPYFINPALALVAFPNRNSVPFREFYGIPEAETIVRGSLRYRGFPEFVKALVTLGLLDMERKPWLREGLTWAEITQHVVGASDASERSLVARVKELCQLSDEEESRRIISGLKWIGIFSRDKADVRSGNLLDALCARLEPLMRFEEGERDLVLLQHTFVVEWANGTQDTITSTLEAYGEPYGHSAMARYVGVPCGIAAQMVLDGFFEHSGIYAPHTKVICDPIREALEAQGMGLVEKVL</sequence>
<keyword evidence="6" id="KW-0620">Polyamine biosynthesis</keyword>
<dbReference type="InterPro" id="IPR030374">
    <property type="entry name" value="PABS"/>
</dbReference>
<evidence type="ECO:0000256" key="4">
    <source>
        <dbReference type="ARBA" id="ARBA00023002"/>
    </source>
</evidence>
<evidence type="ECO:0000256" key="7">
    <source>
        <dbReference type="RuleBase" id="RU003836"/>
    </source>
</evidence>
<dbReference type="SUPFAM" id="SSF51735">
    <property type="entry name" value="NAD(P)-binding Rossmann-fold domains"/>
    <property type="match status" value="1"/>
</dbReference>
<dbReference type="PROSITE" id="PS51006">
    <property type="entry name" value="PABS_2"/>
    <property type="match status" value="1"/>
</dbReference>
<reference evidence="10" key="1">
    <citation type="submission" date="2014-01" db="EMBL/GenBank/DDBJ databases">
        <title>The genome of the white-rot fungus Pycnoporus cinnabarinus: a basidiomycete model with a versatile arsenal for lignocellulosic biomass breakdown.</title>
        <authorList>
            <person name="Levasseur A."/>
            <person name="Lomascolo A."/>
            <person name="Ruiz-Duenas F.J."/>
            <person name="Uzan E."/>
            <person name="Piumi F."/>
            <person name="Kues U."/>
            <person name="Ram A.F.J."/>
            <person name="Murat C."/>
            <person name="Haon M."/>
            <person name="Benoit I."/>
            <person name="Arfi Y."/>
            <person name="Chevret D."/>
            <person name="Drula E."/>
            <person name="Kwon M.J."/>
            <person name="Gouret P."/>
            <person name="Lesage-Meessen L."/>
            <person name="Lombard V."/>
            <person name="Mariette J."/>
            <person name="Noirot C."/>
            <person name="Park J."/>
            <person name="Patyshakuliyeva A."/>
            <person name="Wieneger R.A.B."/>
            <person name="Wosten H.A.B."/>
            <person name="Martin F."/>
            <person name="Coutinho P.M."/>
            <person name="de Vries R."/>
            <person name="Martinez A.T."/>
            <person name="Klopp C."/>
            <person name="Pontarotti P."/>
            <person name="Henrissat B."/>
            <person name="Record E."/>
        </authorList>
    </citation>
    <scope>NUCLEOTIDE SEQUENCE [LARGE SCALE GENOMIC DNA]</scope>
    <source>
        <strain evidence="10">BRFM137</strain>
    </source>
</reference>
<dbReference type="Gene3D" id="1.10.1870.10">
    <property type="entry name" value="Domain 3, Saccharopine reductase"/>
    <property type="match status" value="1"/>
</dbReference>
<keyword evidence="4" id="KW-0560">Oxidoreductase</keyword>
<dbReference type="NCBIfam" id="NF002010">
    <property type="entry name" value="PRK00811.1"/>
    <property type="match status" value="1"/>
</dbReference>
<feature type="compositionally biased region" description="Polar residues" evidence="8">
    <location>
        <begin position="1"/>
        <end position="10"/>
    </location>
</feature>
<evidence type="ECO:0000256" key="6">
    <source>
        <dbReference type="PROSITE-ProRule" id="PRU00354"/>
    </source>
</evidence>
<dbReference type="Gene3D" id="3.40.50.150">
    <property type="entry name" value="Vaccinia Virus protein VP39"/>
    <property type="match status" value="1"/>
</dbReference>
<accession>A0A060SK21</accession>
<dbReference type="SUPFAM" id="SSF55347">
    <property type="entry name" value="Glyceraldehyde-3-phosphate dehydrogenase-like, C-terminal domain"/>
    <property type="match status" value="1"/>
</dbReference>
<dbReference type="InterPro" id="IPR036291">
    <property type="entry name" value="NAD(P)-bd_dom_sf"/>
</dbReference>
<dbReference type="Gene3D" id="3.40.50.720">
    <property type="entry name" value="NAD(P)-binding Rossmann-like Domain"/>
    <property type="match status" value="1"/>
</dbReference>
<dbReference type="GO" id="GO:0005737">
    <property type="term" value="C:cytoplasm"/>
    <property type="evidence" value="ECO:0007669"/>
    <property type="project" value="TreeGrafter"/>
</dbReference>
<keyword evidence="5" id="KW-0028">Amino-acid biosynthesis</keyword>
<dbReference type="HAMAP" id="MF_00198">
    <property type="entry name" value="Spermidine_synth"/>
    <property type="match status" value="1"/>
</dbReference>
<dbReference type="InterPro" id="IPR037163">
    <property type="entry name" value="Spermidine_synt_N_sf"/>
</dbReference>
<evidence type="ECO:0000256" key="2">
    <source>
        <dbReference type="ARBA" id="ARBA00022679"/>
    </source>
</evidence>
<dbReference type="PANTHER" id="PTHR11133">
    <property type="entry name" value="SACCHAROPINE DEHYDROGENASE"/>
    <property type="match status" value="1"/>
</dbReference>
<evidence type="ECO:0000256" key="8">
    <source>
        <dbReference type="SAM" id="MobiDB-lite"/>
    </source>
</evidence>
<dbReference type="GO" id="GO:0019878">
    <property type="term" value="P:lysine biosynthetic process via aminoadipic acid"/>
    <property type="evidence" value="ECO:0007669"/>
    <property type="project" value="TreeGrafter"/>
</dbReference>
<gene>
    <name evidence="10" type="ORF">BN946_scf185001.g60</name>
</gene>
<keyword evidence="5" id="KW-0457">Lysine biosynthesis</keyword>
<evidence type="ECO:0000313" key="11">
    <source>
        <dbReference type="Proteomes" id="UP000029665"/>
    </source>
</evidence>
<feature type="domain" description="PABS" evidence="9">
    <location>
        <begin position="126"/>
        <end position="361"/>
    </location>
</feature>
<dbReference type="Pfam" id="PF16653">
    <property type="entry name" value="Sacchrp_dh_C"/>
    <property type="match status" value="1"/>
</dbReference>
<dbReference type="InterPro" id="IPR032095">
    <property type="entry name" value="Sacchrp_dh-like_C"/>
</dbReference>
<dbReference type="FunFam" id="3.40.50.720:FF:000072">
    <property type="entry name" value="Saccharopine dehydrogenase [NADP(+), L-glutamate-forming]"/>
    <property type="match status" value="1"/>
</dbReference>
<dbReference type="GO" id="GO:0006596">
    <property type="term" value="P:polyamine biosynthetic process"/>
    <property type="evidence" value="ECO:0007669"/>
    <property type="project" value="UniProtKB-UniRule"/>
</dbReference>
<dbReference type="Pfam" id="PF17284">
    <property type="entry name" value="Spermine_synt_N"/>
    <property type="match status" value="1"/>
</dbReference>
<name>A0A060SK21_PYCCI</name>
<evidence type="ECO:0000259" key="9">
    <source>
        <dbReference type="PROSITE" id="PS51006"/>
    </source>
</evidence>
<dbReference type="Proteomes" id="UP000029665">
    <property type="component" value="Unassembled WGS sequence"/>
</dbReference>
<feature type="active site" description="Proton acceptor" evidence="6">
    <location>
        <position position="281"/>
    </location>
</feature>
<dbReference type="PANTHER" id="PTHR11133:SF22">
    <property type="entry name" value="ALPHA-AMINOADIPIC SEMIALDEHYDE SYNTHASE, MITOCHONDRIAL"/>
    <property type="match status" value="1"/>
</dbReference>
<dbReference type="GO" id="GO:0015940">
    <property type="term" value="P:pantothenate biosynthetic process"/>
    <property type="evidence" value="ECO:0007669"/>
    <property type="project" value="UniProtKB-ARBA"/>
</dbReference>
<evidence type="ECO:0000256" key="1">
    <source>
        <dbReference type="ARBA" id="ARBA00007867"/>
    </source>
</evidence>
<comment type="caution">
    <text evidence="10">The sequence shown here is derived from an EMBL/GenBank/DDBJ whole genome shotgun (WGS) entry which is preliminary data.</text>
</comment>
<dbReference type="FunFam" id="2.30.140.10:FF:000001">
    <property type="entry name" value="SPE3p Spermidine synthase"/>
    <property type="match status" value="1"/>
</dbReference>
<dbReference type="GO" id="GO:0016765">
    <property type="term" value="F:transferase activity, transferring alkyl or aryl (other than methyl) groups"/>
    <property type="evidence" value="ECO:0007669"/>
    <property type="project" value="UniProtKB-ARBA"/>
</dbReference>